<evidence type="ECO:0000256" key="1">
    <source>
        <dbReference type="SAM" id="Phobius"/>
    </source>
</evidence>
<organism evidence="2 3">
    <name type="scientific">Paramarasmius palmivorus</name>
    <dbReference type="NCBI Taxonomy" id="297713"/>
    <lineage>
        <taxon>Eukaryota</taxon>
        <taxon>Fungi</taxon>
        <taxon>Dikarya</taxon>
        <taxon>Basidiomycota</taxon>
        <taxon>Agaricomycotina</taxon>
        <taxon>Agaricomycetes</taxon>
        <taxon>Agaricomycetidae</taxon>
        <taxon>Agaricales</taxon>
        <taxon>Marasmiineae</taxon>
        <taxon>Marasmiaceae</taxon>
        <taxon>Paramarasmius</taxon>
    </lineage>
</organism>
<reference evidence="2 3" key="1">
    <citation type="submission" date="2024-01" db="EMBL/GenBank/DDBJ databases">
        <title>A draft genome for a cacao thread blight-causing isolate of Paramarasmius palmivorus.</title>
        <authorList>
            <person name="Baruah I.K."/>
            <person name="Bukari Y."/>
            <person name="Amoako-Attah I."/>
            <person name="Meinhardt L.W."/>
            <person name="Bailey B.A."/>
            <person name="Cohen S.P."/>
        </authorList>
    </citation>
    <scope>NUCLEOTIDE SEQUENCE [LARGE SCALE GENOMIC DNA]</scope>
    <source>
        <strain evidence="2 3">GH-12</strain>
    </source>
</reference>
<dbReference type="Proteomes" id="UP001383192">
    <property type="component" value="Unassembled WGS sequence"/>
</dbReference>
<sequence length="165" mass="18787">MYAIPSKGSPIDVGSMAISEAPDNSLTAMIVVALFGLALLLHRYLRCLYPCITVIEMNKAEALLDDAFSDATQNDYLRGFEQELINQNRLRVKNTSSEIRTQSLQTPASIWKKCFDVEVELFSDIIAWYARMDEIQREISTIVELEKRYRYNIQLGGRVMLATNV</sequence>
<keyword evidence="3" id="KW-1185">Reference proteome</keyword>
<feature type="transmembrane region" description="Helical" evidence="1">
    <location>
        <begin position="26"/>
        <end position="45"/>
    </location>
</feature>
<keyword evidence="1" id="KW-0472">Membrane</keyword>
<dbReference type="AlphaFoldDB" id="A0AAW0EC91"/>
<gene>
    <name evidence="2" type="primary">RPS6_2</name>
    <name evidence="2" type="ORF">VNI00_000378</name>
</gene>
<keyword evidence="2" id="KW-0689">Ribosomal protein</keyword>
<dbReference type="EMBL" id="JAYKXP010000001">
    <property type="protein sequence ID" value="KAK7062881.1"/>
    <property type="molecule type" value="Genomic_DNA"/>
</dbReference>
<name>A0AAW0EC91_9AGAR</name>
<keyword evidence="1" id="KW-1133">Transmembrane helix</keyword>
<accession>A0AAW0EC91</accession>
<dbReference type="GO" id="GO:0005840">
    <property type="term" value="C:ribosome"/>
    <property type="evidence" value="ECO:0007669"/>
    <property type="project" value="UniProtKB-KW"/>
</dbReference>
<evidence type="ECO:0000313" key="2">
    <source>
        <dbReference type="EMBL" id="KAK7062881.1"/>
    </source>
</evidence>
<protein>
    <submittedName>
        <fullName evidence="2">40S ribosomal protein S6</fullName>
    </submittedName>
</protein>
<evidence type="ECO:0000313" key="3">
    <source>
        <dbReference type="Proteomes" id="UP001383192"/>
    </source>
</evidence>
<keyword evidence="1" id="KW-0812">Transmembrane</keyword>
<comment type="caution">
    <text evidence="2">The sequence shown here is derived from an EMBL/GenBank/DDBJ whole genome shotgun (WGS) entry which is preliminary data.</text>
</comment>
<keyword evidence="2" id="KW-0687">Ribonucleoprotein</keyword>
<proteinExistence type="predicted"/>